<feature type="transmembrane region" description="Helical" evidence="6">
    <location>
        <begin position="53"/>
        <end position="70"/>
    </location>
</feature>
<dbReference type="PANTHER" id="PTHR30474">
    <property type="entry name" value="CELL CYCLE PROTEIN"/>
    <property type="match status" value="1"/>
</dbReference>
<feature type="transmembrane region" description="Helical" evidence="6">
    <location>
        <begin position="145"/>
        <end position="178"/>
    </location>
</feature>
<feature type="transmembrane region" description="Helical" evidence="6">
    <location>
        <begin position="353"/>
        <end position="375"/>
    </location>
</feature>
<evidence type="ECO:0000256" key="2">
    <source>
        <dbReference type="ARBA" id="ARBA00022692"/>
    </source>
</evidence>
<dbReference type="Proteomes" id="UP000885847">
    <property type="component" value="Unassembled WGS sequence"/>
</dbReference>
<accession>A0A7C0ZD81</accession>
<name>A0A7C0ZD81_UNCW3</name>
<gene>
    <name evidence="7" type="ORF">ENF18_06650</name>
</gene>
<dbReference type="GO" id="GO:0015648">
    <property type="term" value="F:lipid-linked peptidoglycan transporter activity"/>
    <property type="evidence" value="ECO:0007669"/>
    <property type="project" value="TreeGrafter"/>
</dbReference>
<keyword evidence="2 6" id="KW-0812">Transmembrane</keyword>
<evidence type="ECO:0000256" key="3">
    <source>
        <dbReference type="ARBA" id="ARBA00022960"/>
    </source>
</evidence>
<evidence type="ECO:0000313" key="7">
    <source>
        <dbReference type="EMBL" id="HDI83451.1"/>
    </source>
</evidence>
<dbReference type="AlphaFoldDB" id="A0A7C0ZD81"/>
<dbReference type="EMBL" id="DQWE01000314">
    <property type="protein sequence ID" value="HDI83451.1"/>
    <property type="molecule type" value="Genomic_DNA"/>
</dbReference>
<keyword evidence="3" id="KW-0133">Cell shape</keyword>
<dbReference type="GO" id="GO:0032153">
    <property type="term" value="C:cell division site"/>
    <property type="evidence" value="ECO:0007669"/>
    <property type="project" value="TreeGrafter"/>
</dbReference>
<dbReference type="InterPro" id="IPR001182">
    <property type="entry name" value="FtsW/RodA"/>
</dbReference>
<evidence type="ECO:0000256" key="1">
    <source>
        <dbReference type="ARBA" id="ARBA00004141"/>
    </source>
</evidence>
<dbReference type="GO" id="GO:0051301">
    <property type="term" value="P:cell division"/>
    <property type="evidence" value="ECO:0007669"/>
    <property type="project" value="InterPro"/>
</dbReference>
<feature type="transmembrane region" description="Helical" evidence="6">
    <location>
        <begin position="306"/>
        <end position="332"/>
    </location>
</feature>
<sequence length="410" mass="46038">MLVLNGKNFFSVLKESLTSDKNLLISGIAFILFGIATQFTANYPDALVYFKKHLLYIAIGIPFFLFFATVELKFILRYSMILHIISIILLIIVLLSGGRVHRWIYLGNFQFQPSEIAKLTLIVFIPRLLSRKPGIYTLRDSSVSFLVAGITAGLVLIEPDFGTAVIIFLIFMGIYSGYGLSQSTFFLIISPLLSVIFSFHIVTYTVFFVFLIGVVLASRRKFILTIILLLLNIGVGLTTPVLWNMLKPYQKARLLVFLNPYKDPTGSGWHIIQSKISIGSGGLLGKGYLKGQLKTLKFIPMKNTDFVFSVIGEELGFIGTFLLIALYTYFLIRVLDVALKSRGRFTRLIGLGIFFYFFFHFVVNVGMCLGLLPVVGLPLPFLSYGGTNLVISLSLLGLMLNLKRNQYEYI</sequence>
<evidence type="ECO:0000256" key="6">
    <source>
        <dbReference type="SAM" id="Phobius"/>
    </source>
</evidence>
<feature type="transmembrane region" description="Helical" evidence="6">
    <location>
        <begin position="76"/>
        <end position="95"/>
    </location>
</feature>
<comment type="caution">
    <text evidence="7">The sequence shown here is derived from an EMBL/GenBank/DDBJ whole genome shotgun (WGS) entry which is preliminary data.</text>
</comment>
<evidence type="ECO:0000256" key="5">
    <source>
        <dbReference type="ARBA" id="ARBA00023136"/>
    </source>
</evidence>
<keyword evidence="5 6" id="KW-0472">Membrane</keyword>
<feature type="transmembrane region" description="Helical" evidence="6">
    <location>
        <begin position="184"/>
        <end position="215"/>
    </location>
</feature>
<dbReference type="GO" id="GO:0008360">
    <property type="term" value="P:regulation of cell shape"/>
    <property type="evidence" value="ECO:0007669"/>
    <property type="project" value="UniProtKB-KW"/>
</dbReference>
<evidence type="ECO:0000256" key="4">
    <source>
        <dbReference type="ARBA" id="ARBA00022989"/>
    </source>
</evidence>
<dbReference type="Pfam" id="PF01098">
    <property type="entry name" value="FTSW_RODA_SPOVE"/>
    <property type="match status" value="1"/>
</dbReference>
<feature type="transmembrane region" description="Helical" evidence="6">
    <location>
        <begin position="381"/>
        <end position="402"/>
    </location>
</feature>
<keyword evidence="4 6" id="KW-1133">Transmembrane helix</keyword>
<organism evidence="7">
    <name type="scientific">candidate division WOR-3 bacterium</name>
    <dbReference type="NCBI Taxonomy" id="2052148"/>
    <lineage>
        <taxon>Bacteria</taxon>
        <taxon>Bacteria division WOR-3</taxon>
    </lineage>
</organism>
<proteinExistence type="predicted"/>
<protein>
    <submittedName>
        <fullName evidence="7">Rod shape-determining protein RodA</fullName>
    </submittedName>
</protein>
<reference evidence="7" key="1">
    <citation type="journal article" date="2020" name="mSystems">
        <title>Genome- and Community-Level Interaction Insights into Carbon Utilization and Element Cycling Functions of Hydrothermarchaeota in Hydrothermal Sediment.</title>
        <authorList>
            <person name="Zhou Z."/>
            <person name="Liu Y."/>
            <person name="Xu W."/>
            <person name="Pan J."/>
            <person name="Luo Z.H."/>
            <person name="Li M."/>
        </authorList>
    </citation>
    <scope>NUCLEOTIDE SEQUENCE [LARGE SCALE GENOMIC DNA]</scope>
    <source>
        <strain evidence="7">HyVt-102</strain>
    </source>
</reference>
<feature type="transmembrane region" description="Helical" evidence="6">
    <location>
        <begin position="222"/>
        <end position="243"/>
    </location>
</feature>
<dbReference type="NCBIfam" id="NF037961">
    <property type="entry name" value="RodA_shape"/>
    <property type="match status" value="1"/>
</dbReference>
<comment type="subcellular location">
    <subcellularLocation>
        <location evidence="1">Membrane</location>
        <topology evidence="1">Multi-pass membrane protein</topology>
    </subcellularLocation>
</comment>
<feature type="transmembrane region" description="Helical" evidence="6">
    <location>
        <begin position="23"/>
        <end position="41"/>
    </location>
</feature>
<dbReference type="GO" id="GO:0005886">
    <property type="term" value="C:plasma membrane"/>
    <property type="evidence" value="ECO:0007669"/>
    <property type="project" value="TreeGrafter"/>
</dbReference>